<dbReference type="EMBL" id="CAJPEV010000107">
    <property type="protein sequence ID" value="CAG0880684.1"/>
    <property type="molecule type" value="Genomic_DNA"/>
</dbReference>
<dbReference type="PANTHER" id="PTHR48043:SF145">
    <property type="entry name" value="FI06409P-RELATED"/>
    <property type="match status" value="1"/>
</dbReference>
<proteinExistence type="inferred from homology"/>
<dbReference type="GO" id="GO:0008194">
    <property type="term" value="F:UDP-glycosyltransferase activity"/>
    <property type="evidence" value="ECO:0007669"/>
    <property type="project" value="InterPro"/>
</dbReference>
<dbReference type="EMBL" id="LR899624">
    <property type="protein sequence ID" value="CAD7241191.1"/>
    <property type="molecule type" value="Genomic_DNA"/>
</dbReference>
<keyword evidence="6" id="KW-1185">Reference proteome</keyword>
<evidence type="ECO:0000313" key="5">
    <source>
        <dbReference type="EMBL" id="CAD7241191.1"/>
    </source>
</evidence>
<gene>
    <name evidence="5" type="ORF">DSTB1V02_LOCUS1191</name>
</gene>
<feature type="non-terminal residue" evidence="5">
    <location>
        <position position="1019"/>
    </location>
</feature>
<dbReference type="Pfam" id="PF00201">
    <property type="entry name" value="UDPGT"/>
    <property type="match status" value="2"/>
</dbReference>
<organism evidence="5">
    <name type="scientific">Darwinula stevensoni</name>
    <dbReference type="NCBI Taxonomy" id="69355"/>
    <lineage>
        <taxon>Eukaryota</taxon>
        <taxon>Metazoa</taxon>
        <taxon>Ecdysozoa</taxon>
        <taxon>Arthropoda</taxon>
        <taxon>Crustacea</taxon>
        <taxon>Oligostraca</taxon>
        <taxon>Ostracoda</taxon>
        <taxon>Podocopa</taxon>
        <taxon>Podocopida</taxon>
        <taxon>Darwinulocopina</taxon>
        <taxon>Darwinuloidea</taxon>
        <taxon>Darwinulidae</taxon>
        <taxon>Darwinula</taxon>
    </lineage>
</organism>
<keyword evidence="4" id="KW-0732">Signal</keyword>
<protein>
    <submittedName>
        <fullName evidence="5">Uncharacterized protein</fullName>
    </submittedName>
</protein>
<sequence>MKRGLVACLLLQLFSLRNSLEARIHREGEGGKKILWAVMVHGGAHVIVGKKIAEKLEEKGHKVTLLVYDSDKVDTTSLQRYIQVRGRNDDGSIWLADKNGKFLHDYAAIWSDHKIEFQTSILLFLQTPEFMCRAVLDNPKVIERISREKFDFAIVDYTSNGCIYALMHHFNIPYASVILSKGFDQTVFPQNPATVGVLLSRLNEPSNVFERAFNLVAFVISRLGTEIHHWVSSFHIWRRIPDSPSLGQLIDNSEHIFILHDYFVDETKRFPADVSLVGCYTCRPPKPLETDLQTFMDEAKSVVIISFGYSYTKSGIFPDRLWNGIIGMARNLSDRGVKVLMTFPGEFGECPGNMRVESWLSMMDVLGHPKTRVFISQCGGGSVMESLYNGVPIVGIPLFGDHFEMCSLLRRRGLGHTLNKANVDAHILSEMIVNILKDRDLENRVKNVSSFMKDISTISFQKIAERIDHIAHHNSHTDGFRLHTLSYHVWEVNDGSEDTKANTKDTLGSKGQSAPCADALLAAASVQLWERDTLRDCEQHWVVCIRLLQVPGGEAGERIGGSGAHVIVAKQIAEKLEEKGHNVTLLVYDSDKVNTTSLQRYIGVRGRNDDGSLLLADETGKFIYPYAAIWSESKLEIYNSLLLFLHTPEFMCRAVLDDPNVIERISREKFDLAIVDYTSNACIYALMHRLNIPYVSVFLSKGFDQTAFSQNPATVGVLLSRLSEPSNMFERAFNLAAFIVSRLGTEIYHWVGSFHIWRRFPDSPSLGQLIDNSEHIFILHDYFVDETKRFPDDVSLVGCYTCRPPKPLETDLQTFMDEAKSVVIISFGYSYTKPGIFPDRLWNGIIGMARNLSDRGVKVLMTFPGEFGELPGNMRVEPWLSMMDVLGHPKTRVFISQCGGGSVMESLYNGVPIVGIPLFGDHFEMCSLLRRRGLGHTLNKANVDAHVLSKMIVNILKDRDLENRVKNVSSFMKDISIISFQEIAERIDHIAHHNSHTDGFRLDAVSYHVWEVYMLDQLL</sequence>
<dbReference type="SUPFAM" id="SSF53756">
    <property type="entry name" value="UDP-Glycosyltransferase/glycogen phosphorylase"/>
    <property type="match status" value="2"/>
</dbReference>
<name>A0A7R8X7M5_9CRUS</name>
<feature type="chain" id="PRO_5036402435" evidence="4">
    <location>
        <begin position="23"/>
        <end position="1019"/>
    </location>
</feature>
<keyword evidence="2" id="KW-0328">Glycosyltransferase</keyword>
<evidence type="ECO:0000313" key="6">
    <source>
        <dbReference type="Proteomes" id="UP000677054"/>
    </source>
</evidence>
<dbReference type="InterPro" id="IPR050271">
    <property type="entry name" value="UDP-glycosyltransferase"/>
</dbReference>
<evidence type="ECO:0000256" key="2">
    <source>
        <dbReference type="ARBA" id="ARBA00022676"/>
    </source>
</evidence>
<dbReference type="Proteomes" id="UP000677054">
    <property type="component" value="Unassembled WGS sequence"/>
</dbReference>
<evidence type="ECO:0000256" key="3">
    <source>
        <dbReference type="ARBA" id="ARBA00022679"/>
    </source>
</evidence>
<feature type="signal peptide" evidence="4">
    <location>
        <begin position="1"/>
        <end position="22"/>
    </location>
</feature>
<dbReference type="OrthoDB" id="5835829at2759"/>
<reference evidence="5" key="1">
    <citation type="submission" date="2020-11" db="EMBL/GenBank/DDBJ databases">
        <authorList>
            <person name="Tran Van P."/>
        </authorList>
    </citation>
    <scope>NUCLEOTIDE SEQUENCE</scope>
</reference>
<dbReference type="PANTHER" id="PTHR48043">
    <property type="entry name" value="EG:EG0003.4 PROTEIN-RELATED"/>
    <property type="match status" value="1"/>
</dbReference>
<accession>A0A7R8X7M5</accession>
<dbReference type="AlphaFoldDB" id="A0A7R8X7M5"/>
<comment type="similarity">
    <text evidence="1">Belongs to the UDP-glycosyltransferase family.</text>
</comment>
<evidence type="ECO:0000256" key="4">
    <source>
        <dbReference type="SAM" id="SignalP"/>
    </source>
</evidence>
<evidence type="ECO:0000256" key="1">
    <source>
        <dbReference type="ARBA" id="ARBA00009995"/>
    </source>
</evidence>
<keyword evidence="3" id="KW-0808">Transferase</keyword>
<dbReference type="Gene3D" id="3.40.50.2000">
    <property type="entry name" value="Glycogen Phosphorylase B"/>
    <property type="match status" value="4"/>
</dbReference>
<dbReference type="InterPro" id="IPR002213">
    <property type="entry name" value="UDP_glucos_trans"/>
</dbReference>
<dbReference type="CDD" id="cd03784">
    <property type="entry name" value="GT1_Gtf-like"/>
    <property type="match status" value="2"/>
</dbReference>